<proteinExistence type="evidence at transcript level"/>
<evidence type="ECO:0000313" key="2">
    <source>
        <dbReference type="EMBL" id="ACU23994.1"/>
    </source>
</evidence>
<name>C6TM52_SOYBN</name>
<accession>C6TM52</accession>
<protein>
    <submittedName>
        <fullName evidence="2">Uncharacterized protein</fullName>
    </submittedName>
</protein>
<reference evidence="2" key="1">
    <citation type="submission" date="2009-08" db="EMBL/GenBank/DDBJ databases">
        <authorList>
            <person name="Cheung F."/>
            <person name="Xiao Y."/>
            <person name="Chan A."/>
            <person name="Moskal W."/>
            <person name="Town C.D."/>
        </authorList>
    </citation>
    <scope>NUCLEOTIDE SEQUENCE</scope>
</reference>
<dbReference type="EMBL" id="BT098803">
    <property type="protein sequence ID" value="ACU23994.1"/>
    <property type="molecule type" value="mRNA"/>
</dbReference>
<feature type="compositionally biased region" description="Gly residues" evidence="1">
    <location>
        <begin position="40"/>
        <end position="53"/>
    </location>
</feature>
<organism evidence="2">
    <name type="scientific">Glycine max</name>
    <name type="common">Soybean</name>
    <name type="synonym">Glycine hispida</name>
    <dbReference type="NCBI Taxonomy" id="3847"/>
    <lineage>
        <taxon>Eukaryota</taxon>
        <taxon>Viridiplantae</taxon>
        <taxon>Streptophyta</taxon>
        <taxon>Embryophyta</taxon>
        <taxon>Tracheophyta</taxon>
        <taxon>Spermatophyta</taxon>
        <taxon>Magnoliopsida</taxon>
        <taxon>eudicotyledons</taxon>
        <taxon>Gunneridae</taxon>
        <taxon>Pentapetalae</taxon>
        <taxon>rosids</taxon>
        <taxon>fabids</taxon>
        <taxon>Fabales</taxon>
        <taxon>Fabaceae</taxon>
        <taxon>Papilionoideae</taxon>
        <taxon>50 kb inversion clade</taxon>
        <taxon>NPAAA clade</taxon>
        <taxon>indigoferoid/millettioid clade</taxon>
        <taxon>Phaseoleae</taxon>
        <taxon>Glycine</taxon>
        <taxon>Glycine subgen. Soja</taxon>
    </lineage>
</organism>
<evidence type="ECO:0000256" key="1">
    <source>
        <dbReference type="SAM" id="MobiDB-lite"/>
    </source>
</evidence>
<feature type="region of interest" description="Disordered" evidence="1">
    <location>
        <begin position="37"/>
        <end position="62"/>
    </location>
</feature>
<sequence>MIQKFKPLFSEANSFLLRFWLLQECLLQPSPWLNEVESASGGGNAPQGGGFDVGGLETEPRW</sequence>
<dbReference type="AlphaFoldDB" id="C6TM52"/>